<evidence type="ECO:0000313" key="3">
    <source>
        <dbReference type="EMBL" id="HIU44341.1"/>
    </source>
</evidence>
<reference evidence="3" key="1">
    <citation type="submission" date="2020-10" db="EMBL/GenBank/DDBJ databases">
        <authorList>
            <person name="Gilroy R."/>
        </authorList>
    </citation>
    <scope>NUCLEOTIDE SEQUENCE</scope>
    <source>
        <strain evidence="3">CHK191-8634</strain>
    </source>
</reference>
<comment type="caution">
    <text evidence="3">The sequence shown here is derived from an EMBL/GenBank/DDBJ whole genome shotgun (WGS) entry which is preliminary data.</text>
</comment>
<dbReference type="EMBL" id="DVMR01000064">
    <property type="protein sequence ID" value="HIU44341.1"/>
    <property type="molecule type" value="Genomic_DNA"/>
</dbReference>
<keyword evidence="2" id="KW-0732">Signal</keyword>
<accession>A0A9D1LM20</accession>
<evidence type="ECO:0000256" key="2">
    <source>
        <dbReference type="SAM" id="SignalP"/>
    </source>
</evidence>
<feature type="compositionally biased region" description="Polar residues" evidence="1">
    <location>
        <begin position="61"/>
        <end position="71"/>
    </location>
</feature>
<proteinExistence type="predicted"/>
<sequence length="189" mass="20399">MKKKAILCLALSLTLLLFAAGCSRDDDNTTGTNDNNNNNNTSDNVDNNTGNNADNTGNTTQPGEGNETASDNMTTLRGLIGRADDELVKAFGEGEAVVEDALTTGRRYTMNILGKDMPVHVALDENGNVVSANAELPDNDEERWNKTLTETFGDPETVDDRPQWVKDGTIYSIQKANDKLGLMITGQTT</sequence>
<dbReference type="AlphaFoldDB" id="A0A9D1LM20"/>
<feature type="chain" id="PRO_5038756408" description="PepSY domain-containing protein" evidence="2">
    <location>
        <begin position="20"/>
        <end position="189"/>
    </location>
</feature>
<evidence type="ECO:0008006" key="5">
    <source>
        <dbReference type="Google" id="ProtNLM"/>
    </source>
</evidence>
<evidence type="ECO:0000313" key="4">
    <source>
        <dbReference type="Proteomes" id="UP000824073"/>
    </source>
</evidence>
<dbReference type="Proteomes" id="UP000824073">
    <property type="component" value="Unassembled WGS sequence"/>
</dbReference>
<organism evidence="3 4">
    <name type="scientific">Candidatus Ventrousia excrementavium</name>
    <dbReference type="NCBI Taxonomy" id="2840961"/>
    <lineage>
        <taxon>Bacteria</taxon>
        <taxon>Bacillati</taxon>
        <taxon>Bacillota</taxon>
        <taxon>Clostridia</taxon>
        <taxon>Eubacteriales</taxon>
        <taxon>Clostridiaceae</taxon>
        <taxon>Clostridiaceae incertae sedis</taxon>
        <taxon>Candidatus Ventrousia</taxon>
    </lineage>
</organism>
<feature type="signal peptide" evidence="2">
    <location>
        <begin position="1"/>
        <end position="19"/>
    </location>
</feature>
<gene>
    <name evidence="3" type="ORF">IAB67_08615</name>
</gene>
<feature type="region of interest" description="Disordered" evidence="1">
    <location>
        <begin position="29"/>
        <end position="71"/>
    </location>
</feature>
<evidence type="ECO:0000256" key="1">
    <source>
        <dbReference type="SAM" id="MobiDB-lite"/>
    </source>
</evidence>
<name>A0A9D1LM20_9CLOT</name>
<reference evidence="3" key="2">
    <citation type="journal article" date="2021" name="PeerJ">
        <title>Extensive microbial diversity within the chicken gut microbiome revealed by metagenomics and culture.</title>
        <authorList>
            <person name="Gilroy R."/>
            <person name="Ravi A."/>
            <person name="Getino M."/>
            <person name="Pursley I."/>
            <person name="Horton D.L."/>
            <person name="Alikhan N.F."/>
            <person name="Baker D."/>
            <person name="Gharbi K."/>
            <person name="Hall N."/>
            <person name="Watson M."/>
            <person name="Adriaenssens E.M."/>
            <person name="Foster-Nyarko E."/>
            <person name="Jarju S."/>
            <person name="Secka A."/>
            <person name="Antonio M."/>
            <person name="Oren A."/>
            <person name="Chaudhuri R.R."/>
            <person name="La Ragione R."/>
            <person name="Hildebrand F."/>
            <person name="Pallen M.J."/>
        </authorList>
    </citation>
    <scope>NUCLEOTIDE SEQUENCE</scope>
    <source>
        <strain evidence="3">CHK191-8634</strain>
    </source>
</reference>
<protein>
    <recommendedName>
        <fullName evidence="5">PepSY domain-containing protein</fullName>
    </recommendedName>
</protein>
<feature type="compositionally biased region" description="Low complexity" evidence="1">
    <location>
        <begin position="29"/>
        <end position="60"/>
    </location>
</feature>
<dbReference type="PROSITE" id="PS51257">
    <property type="entry name" value="PROKAR_LIPOPROTEIN"/>
    <property type="match status" value="1"/>
</dbReference>